<reference evidence="2" key="1">
    <citation type="thesis" date="2020" institute="ProQuest LLC" country="789 East Eisenhower Parkway, Ann Arbor, MI, USA">
        <title>Comparative Genomics and Chromosome Evolution.</title>
        <authorList>
            <person name="Mudd A.B."/>
        </authorList>
    </citation>
    <scope>NUCLEOTIDE SEQUENCE</scope>
    <source>
        <strain evidence="2">237g6f4</strain>
        <tissue evidence="2">Blood</tissue>
    </source>
</reference>
<feature type="region of interest" description="Disordered" evidence="1">
    <location>
        <begin position="1"/>
        <end position="29"/>
    </location>
</feature>
<protein>
    <submittedName>
        <fullName evidence="2">Uncharacterized protein</fullName>
    </submittedName>
</protein>
<evidence type="ECO:0000313" key="3">
    <source>
        <dbReference type="Proteomes" id="UP000824782"/>
    </source>
</evidence>
<name>A0AAV6YMH2_ENGPU</name>
<dbReference type="EMBL" id="WNYA01049241">
    <property type="protein sequence ID" value="KAG8536165.1"/>
    <property type="molecule type" value="Genomic_DNA"/>
</dbReference>
<dbReference type="AlphaFoldDB" id="A0AAV6YMH2"/>
<dbReference type="Proteomes" id="UP000824782">
    <property type="component" value="Unassembled WGS sequence"/>
</dbReference>
<accession>A0AAV6YMH2</accession>
<evidence type="ECO:0000256" key="1">
    <source>
        <dbReference type="SAM" id="MobiDB-lite"/>
    </source>
</evidence>
<evidence type="ECO:0000313" key="2">
    <source>
        <dbReference type="EMBL" id="KAG8536165.1"/>
    </source>
</evidence>
<sequence length="89" mass="9183">MVSSMTLGGVSGHLQASIKRKTSRTADISQDNWKKTGQVKCGAESPGAARYLCGGGFTSYGGMGGGGAFPIDNDLPCNVLRLRSGPPHN</sequence>
<comment type="caution">
    <text evidence="2">The sequence shown here is derived from an EMBL/GenBank/DDBJ whole genome shotgun (WGS) entry which is preliminary data.</text>
</comment>
<gene>
    <name evidence="2" type="ORF">GDO81_026992</name>
</gene>
<proteinExistence type="predicted"/>
<organism evidence="2 3">
    <name type="scientific">Engystomops pustulosus</name>
    <name type="common">Tungara frog</name>
    <name type="synonym">Physalaemus pustulosus</name>
    <dbReference type="NCBI Taxonomy" id="76066"/>
    <lineage>
        <taxon>Eukaryota</taxon>
        <taxon>Metazoa</taxon>
        <taxon>Chordata</taxon>
        <taxon>Craniata</taxon>
        <taxon>Vertebrata</taxon>
        <taxon>Euteleostomi</taxon>
        <taxon>Amphibia</taxon>
        <taxon>Batrachia</taxon>
        <taxon>Anura</taxon>
        <taxon>Neobatrachia</taxon>
        <taxon>Hyloidea</taxon>
        <taxon>Leptodactylidae</taxon>
        <taxon>Leiuperinae</taxon>
        <taxon>Engystomops</taxon>
    </lineage>
</organism>
<keyword evidence="3" id="KW-1185">Reference proteome</keyword>